<dbReference type="Proteomes" id="UP000445582">
    <property type="component" value="Unassembled WGS sequence"/>
</dbReference>
<feature type="transmembrane region" description="Helical" evidence="8">
    <location>
        <begin position="70"/>
        <end position="92"/>
    </location>
</feature>
<feature type="transmembrane region" description="Helical" evidence="8">
    <location>
        <begin position="122"/>
        <end position="145"/>
    </location>
</feature>
<evidence type="ECO:0000256" key="3">
    <source>
        <dbReference type="ARBA" id="ARBA00022679"/>
    </source>
</evidence>
<feature type="transmembrane region" description="Helical" evidence="8">
    <location>
        <begin position="254"/>
        <end position="276"/>
    </location>
</feature>
<evidence type="ECO:0000256" key="5">
    <source>
        <dbReference type="ARBA" id="ARBA00022989"/>
    </source>
</evidence>
<dbReference type="OrthoDB" id="7679563at2"/>
<feature type="transmembrane region" description="Helical" evidence="8">
    <location>
        <begin position="288"/>
        <end position="321"/>
    </location>
</feature>
<organism evidence="9 10">
    <name type="scientific">Qipengyuania oceanensis</name>
    <dbReference type="NCBI Taxonomy" id="1463597"/>
    <lineage>
        <taxon>Bacteria</taxon>
        <taxon>Pseudomonadati</taxon>
        <taxon>Pseudomonadota</taxon>
        <taxon>Alphaproteobacteria</taxon>
        <taxon>Sphingomonadales</taxon>
        <taxon>Erythrobacteraceae</taxon>
        <taxon>Qipengyuania</taxon>
    </lineage>
</organism>
<evidence type="ECO:0000256" key="6">
    <source>
        <dbReference type="ARBA" id="ARBA00023136"/>
    </source>
</evidence>
<evidence type="ECO:0000256" key="2">
    <source>
        <dbReference type="ARBA" id="ARBA00022475"/>
    </source>
</evidence>
<dbReference type="GO" id="GO:0005886">
    <property type="term" value="C:plasma membrane"/>
    <property type="evidence" value="ECO:0007669"/>
    <property type="project" value="UniProtKB-SubCell"/>
</dbReference>
<evidence type="ECO:0000256" key="8">
    <source>
        <dbReference type="SAM" id="Phobius"/>
    </source>
</evidence>
<comment type="similarity">
    <text evidence="7">Belongs to the glycosyltransferase 87 family.</text>
</comment>
<evidence type="ECO:0000256" key="1">
    <source>
        <dbReference type="ARBA" id="ARBA00004651"/>
    </source>
</evidence>
<reference evidence="9 10" key="1">
    <citation type="submission" date="2019-12" db="EMBL/GenBank/DDBJ databases">
        <title>Genomic-based taxomic classification of the family Erythrobacteraceae.</title>
        <authorList>
            <person name="Xu L."/>
        </authorList>
    </citation>
    <scope>NUCLEOTIDE SEQUENCE [LARGE SCALE GENOMIC DNA]</scope>
    <source>
        <strain evidence="9 10">MCCC 1A09965</strain>
    </source>
</reference>
<comment type="subcellular location">
    <subcellularLocation>
        <location evidence="1">Cell membrane</location>
        <topology evidence="1">Multi-pass membrane protein</topology>
    </subcellularLocation>
</comment>
<feature type="transmembrane region" description="Helical" evidence="8">
    <location>
        <begin position="214"/>
        <end position="234"/>
    </location>
</feature>
<sequence>MLVAGGSPYDAAAHLETMKAFAPDLPGYPAYWYPPLFLVLCWPFGLFAYFPALVAWMALSGAAYFAALRLWAKGLGLNAPVWLWFVAFPPVVTTITHGQTSFLVAALLGASLFLVRRRPLLAGLLLGLATFKPQFGLLIPFALLLTGNVRVGLMAVVSMSVLITIATLAFGPQVWTDWYALTTTANAAMEQGAVGYGKMVSPFAGLMLMGAPEMLAYGVQVAISLSLAALVAMASWKRDWTDWHAALVLAGAPLATPFVLDYDLVILAFPLIYLAATGYRDWEKSVSVLVFVATLVARPIALNIGVPIMPVAIALLFWVLWRRRGAAPDS</sequence>
<feature type="transmembrane region" description="Helical" evidence="8">
    <location>
        <begin position="151"/>
        <end position="171"/>
    </location>
</feature>
<proteinExistence type="inferred from homology"/>
<gene>
    <name evidence="9" type="ORF">GRI48_01480</name>
</gene>
<protein>
    <submittedName>
        <fullName evidence="9">DUF2029 domain-containing protein</fullName>
    </submittedName>
</protein>
<keyword evidence="10" id="KW-1185">Reference proteome</keyword>
<dbReference type="Pfam" id="PF09594">
    <property type="entry name" value="GT87"/>
    <property type="match status" value="1"/>
</dbReference>
<accession>A0A844YCI6</accession>
<keyword evidence="2" id="KW-1003">Cell membrane</keyword>
<evidence type="ECO:0000313" key="10">
    <source>
        <dbReference type="Proteomes" id="UP000445582"/>
    </source>
</evidence>
<keyword evidence="6 8" id="KW-0472">Membrane</keyword>
<feature type="transmembrane region" description="Helical" evidence="8">
    <location>
        <begin position="36"/>
        <end position="58"/>
    </location>
</feature>
<comment type="caution">
    <text evidence="9">The sequence shown here is derived from an EMBL/GenBank/DDBJ whole genome shotgun (WGS) entry which is preliminary data.</text>
</comment>
<evidence type="ECO:0000313" key="9">
    <source>
        <dbReference type="EMBL" id="MXO61672.1"/>
    </source>
</evidence>
<dbReference type="EMBL" id="WTYN01000001">
    <property type="protein sequence ID" value="MXO61672.1"/>
    <property type="molecule type" value="Genomic_DNA"/>
</dbReference>
<keyword evidence="3" id="KW-0808">Transferase</keyword>
<dbReference type="AlphaFoldDB" id="A0A844YCI6"/>
<keyword evidence="5 8" id="KW-1133">Transmembrane helix</keyword>
<name>A0A844YCI6_9SPHN</name>
<evidence type="ECO:0000256" key="7">
    <source>
        <dbReference type="ARBA" id="ARBA00024033"/>
    </source>
</evidence>
<evidence type="ECO:0000256" key="4">
    <source>
        <dbReference type="ARBA" id="ARBA00022692"/>
    </source>
</evidence>
<keyword evidence="4 8" id="KW-0812">Transmembrane</keyword>
<dbReference type="InterPro" id="IPR018584">
    <property type="entry name" value="GT87"/>
</dbReference>
<dbReference type="GO" id="GO:0016758">
    <property type="term" value="F:hexosyltransferase activity"/>
    <property type="evidence" value="ECO:0007669"/>
    <property type="project" value="InterPro"/>
</dbReference>